<accession>A0A0F6Z6F4</accession>
<dbReference type="Proteomes" id="UP000034037">
    <property type="component" value="Chromosome"/>
</dbReference>
<dbReference type="SUPFAM" id="SSF53474">
    <property type="entry name" value="alpha/beta-Hydrolases"/>
    <property type="match status" value="1"/>
</dbReference>
<name>A0A0F6Z6F4_9CORY</name>
<gene>
    <name evidence="3" type="ORF">YH66_13190</name>
</gene>
<dbReference type="Gene3D" id="3.40.50.1820">
    <property type="entry name" value="alpha/beta hydrolase"/>
    <property type="match status" value="1"/>
</dbReference>
<evidence type="ECO:0000313" key="4">
    <source>
        <dbReference type="Proteomes" id="UP000034037"/>
    </source>
</evidence>
<sequence>MMIQGHLFHQDRKRTFRIVEPFGSTTDALIYFHGSQQSGSVGRSFTNRTFDPLPFMVVYPDGVDQHWNDARLGLDENTRHLGIDDVGFFVKLATHLGNTYGIKRIFVVGYSNGGQMVLRLMHEVPKMLSGAATIASNMPVAENTLPQVKTFKTHPVPYLAMAGTADTFSPYEGGDAGIGREHRRGVGMSAFDSAAYIAARNGLTEHRHNVVDDVVSIDTWDGENPVEFWTLNGIGHLVPSGKTYPEFLGPSTTSVIAAEEIGKFFDGVRRR</sequence>
<dbReference type="PATRIC" id="fig|92706.3.peg.2760"/>
<reference evidence="3 4" key="1">
    <citation type="submission" date="2015-04" db="EMBL/GenBank/DDBJ databases">
        <title>Complete Genome Sequence of Brevibacterium flavum ATCC 15168.</title>
        <authorList>
            <person name="Ahn J."/>
            <person name="Park G."/>
            <person name="Jeon W."/>
            <person name="Jang Y."/>
            <person name="Jang M."/>
            <person name="Lee H."/>
            <person name="Lee H."/>
        </authorList>
    </citation>
    <scope>NUCLEOTIDE SEQUENCE [LARGE SCALE GENOMIC DNA]</scope>
    <source>
        <strain evidence="3 4">ATCC 15168</strain>
    </source>
</reference>
<feature type="domain" description="Phospholipase/carboxylesterase/thioesterase" evidence="2">
    <location>
        <begin position="100"/>
        <end position="172"/>
    </location>
</feature>
<evidence type="ECO:0000256" key="1">
    <source>
        <dbReference type="ARBA" id="ARBA00022729"/>
    </source>
</evidence>
<organism evidence="3 4">
    <name type="scientific">[Brevibacterium] flavum</name>
    <dbReference type="NCBI Taxonomy" id="92706"/>
    <lineage>
        <taxon>Bacteria</taxon>
        <taxon>Bacillati</taxon>
        <taxon>Actinomycetota</taxon>
        <taxon>Actinomycetes</taxon>
        <taxon>Mycobacteriales</taxon>
        <taxon>Corynebacteriaceae</taxon>
        <taxon>Corynebacterium</taxon>
    </lineage>
</organism>
<dbReference type="InterPro" id="IPR029058">
    <property type="entry name" value="AB_hydrolase_fold"/>
</dbReference>
<protein>
    <submittedName>
        <fullName evidence="3">Polyhydroxybutyrate depolymerase</fullName>
    </submittedName>
</protein>
<keyword evidence="1" id="KW-0732">Signal</keyword>
<proteinExistence type="predicted"/>
<dbReference type="GO" id="GO:0016787">
    <property type="term" value="F:hydrolase activity"/>
    <property type="evidence" value="ECO:0007669"/>
    <property type="project" value="InterPro"/>
</dbReference>
<dbReference type="InterPro" id="IPR003140">
    <property type="entry name" value="PLipase/COase/thioEstase"/>
</dbReference>
<dbReference type="AlphaFoldDB" id="A0A0F6Z6F4"/>
<dbReference type="PANTHER" id="PTHR43037">
    <property type="entry name" value="UNNAMED PRODUCT-RELATED"/>
    <property type="match status" value="1"/>
</dbReference>
<dbReference type="InterPro" id="IPR050955">
    <property type="entry name" value="Plant_Biomass_Hydrol_Est"/>
</dbReference>
<keyword evidence="4" id="KW-1185">Reference proteome</keyword>
<evidence type="ECO:0000313" key="3">
    <source>
        <dbReference type="EMBL" id="AKF28408.1"/>
    </source>
</evidence>
<dbReference type="EMBL" id="CP011309">
    <property type="protein sequence ID" value="AKF28408.1"/>
    <property type="molecule type" value="Genomic_DNA"/>
</dbReference>
<dbReference type="PANTHER" id="PTHR43037:SF1">
    <property type="entry name" value="BLL1128 PROTEIN"/>
    <property type="match status" value="1"/>
</dbReference>
<dbReference type="RefSeq" id="WP_003863068.1">
    <property type="nucleotide sequence ID" value="NZ_CP011309.1"/>
</dbReference>
<dbReference type="HOGENOM" id="CLU_027551_4_2_11"/>
<dbReference type="Pfam" id="PF02230">
    <property type="entry name" value="Abhydrolase_2"/>
    <property type="match status" value="1"/>
</dbReference>
<evidence type="ECO:0000259" key="2">
    <source>
        <dbReference type="Pfam" id="PF02230"/>
    </source>
</evidence>